<dbReference type="EMBL" id="JACJQB010000001">
    <property type="protein sequence ID" value="MBD2186566.1"/>
    <property type="molecule type" value="Genomic_DNA"/>
</dbReference>
<proteinExistence type="predicted"/>
<dbReference type="Proteomes" id="UP000642094">
    <property type="component" value="Unassembled WGS sequence"/>
</dbReference>
<protein>
    <submittedName>
        <fullName evidence="6">Tetratricopeptide repeat protein</fullName>
    </submittedName>
</protein>
<dbReference type="PROSITE" id="PS50005">
    <property type="entry name" value="TPR"/>
    <property type="match status" value="5"/>
</dbReference>
<dbReference type="InterPro" id="IPR011990">
    <property type="entry name" value="TPR-like_helical_dom_sf"/>
</dbReference>
<feature type="repeat" description="TPR" evidence="4">
    <location>
        <begin position="400"/>
        <end position="433"/>
    </location>
</feature>
<reference evidence="6 7" key="1">
    <citation type="journal article" date="2020" name="ISME J.">
        <title>Comparative genomics reveals insights into cyanobacterial evolution and habitat adaptation.</title>
        <authorList>
            <person name="Chen M.Y."/>
            <person name="Teng W.K."/>
            <person name="Zhao L."/>
            <person name="Hu C.X."/>
            <person name="Zhou Y.K."/>
            <person name="Han B.P."/>
            <person name="Song L.R."/>
            <person name="Shu W.S."/>
        </authorList>
    </citation>
    <scope>NUCLEOTIDE SEQUENCE [LARGE SCALE GENOMIC DNA]</scope>
    <source>
        <strain evidence="6 7">FACHB-723</strain>
    </source>
</reference>
<keyword evidence="5" id="KW-0732">Signal</keyword>
<evidence type="ECO:0000256" key="2">
    <source>
        <dbReference type="ARBA" id="ARBA00022490"/>
    </source>
</evidence>
<dbReference type="Pfam" id="PF13424">
    <property type="entry name" value="TPR_12"/>
    <property type="match status" value="2"/>
</dbReference>
<dbReference type="InterPro" id="IPR052386">
    <property type="entry name" value="GPSM"/>
</dbReference>
<comment type="subcellular location">
    <subcellularLocation>
        <location evidence="1">Cytoplasm</location>
    </subcellularLocation>
</comment>
<sequence length="538" mass="61418">MRKIFTVPIASCVLFLSVFAVSTSLPINNILAWANSSTSQISEESGLLNQAQQYLEVSQNLKAFEIYKQALKLYQKLGDTKGQALAYIGMGNAYYSHEQLFPLATTRVNVFGDFSLMEGEKSFREALYLAKKIKNTQLEAQALAGIGRAIDRLSMYDRAISYYEQALSITRQIGDRKLEGRLLNYIGESRIERSDLLNTANYHQQAVTIAQESGDQQGEALALQSLCRLYRYRSDYEVVNKTNKAGAMQKQAKQYCQKALAIFKQVNDSSRSINVLRSLASEYKDLVNPQESIGYYQQILAIAKSNNDRQEVKSTLTILGNSYEELNEYQQAIDYYLQALNLFQPAEINDLDAYYVYKYLGRSYVYLNQYQIAISYYQKALTIAQDYRKQNNEEYFFYEREILSDLADAYYGQNDFHKAVEFYGNSLALYKDSSDEEMRGYLLCSLGVSQYGLGNYQLAIANYLASLKIYQSLTMPKEQAVLLANLGEAWFAYGEYQKSIDAYQKALLIYQQLDDRDAAIQLTSEIKKVTDTLVNKKS</sequence>
<keyword evidence="2" id="KW-0963">Cytoplasm</keyword>
<dbReference type="SUPFAM" id="SSF48452">
    <property type="entry name" value="TPR-like"/>
    <property type="match status" value="3"/>
</dbReference>
<feature type="repeat" description="TPR" evidence="4">
    <location>
        <begin position="354"/>
        <end position="387"/>
    </location>
</feature>
<evidence type="ECO:0000313" key="6">
    <source>
        <dbReference type="EMBL" id="MBD2186566.1"/>
    </source>
</evidence>
<dbReference type="PANTHER" id="PTHR45954:SF1">
    <property type="entry name" value="LD33695P"/>
    <property type="match status" value="1"/>
</dbReference>
<feature type="signal peptide" evidence="5">
    <location>
        <begin position="1"/>
        <end position="20"/>
    </location>
</feature>
<accession>A0ABR7ZRL0</accession>
<feature type="chain" id="PRO_5046855575" evidence="5">
    <location>
        <begin position="21"/>
        <end position="538"/>
    </location>
</feature>
<evidence type="ECO:0000256" key="3">
    <source>
        <dbReference type="ARBA" id="ARBA00022737"/>
    </source>
</evidence>
<dbReference type="SMART" id="SM00028">
    <property type="entry name" value="TPR"/>
    <property type="match status" value="9"/>
</dbReference>
<keyword evidence="3" id="KW-0677">Repeat</keyword>
<evidence type="ECO:0000256" key="5">
    <source>
        <dbReference type="SAM" id="SignalP"/>
    </source>
</evidence>
<dbReference type="Pfam" id="PF13176">
    <property type="entry name" value="TPR_7"/>
    <property type="match status" value="2"/>
</dbReference>
<feature type="repeat" description="TPR" evidence="4">
    <location>
        <begin position="480"/>
        <end position="513"/>
    </location>
</feature>
<gene>
    <name evidence="6" type="ORF">H6F41_00230</name>
</gene>
<evidence type="ECO:0000256" key="1">
    <source>
        <dbReference type="ARBA" id="ARBA00004496"/>
    </source>
</evidence>
<feature type="repeat" description="TPR" evidence="4">
    <location>
        <begin position="313"/>
        <end position="346"/>
    </location>
</feature>
<dbReference type="PROSITE" id="PS50096">
    <property type="entry name" value="IQ"/>
    <property type="match status" value="1"/>
</dbReference>
<comment type="caution">
    <text evidence="6">The sequence shown here is derived from an EMBL/GenBank/DDBJ whole genome shotgun (WGS) entry which is preliminary data.</text>
</comment>
<keyword evidence="4" id="KW-0802">TPR repeat</keyword>
<dbReference type="RefSeq" id="WP_190401462.1">
    <property type="nucleotide sequence ID" value="NZ_JACJQB010000001.1"/>
</dbReference>
<feature type="repeat" description="TPR" evidence="4">
    <location>
        <begin position="140"/>
        <end position="173"/>
    </location>
</feature>
<organism evidence="6 7">
    <name type="scientific">Pseudanabaena mucicola FACHB-723</name>
    <dbReference type="NCBI Taxonomy" id="2692860"/>
    <lineage>
        <taxon>Bacteria</taxon>
        <taxon>Bacillati</taxon>
        <taxon>Cyanobacteriota</taxon>
        <taxon>Cyanophyceae</taxon>
        <taxon>Pseudanabaenales</taxon>
        <taxon>Pseudanabaenaceae</taxon>
        <taxon>Pseudanabaena</taxon>
    </lineage>
</organism>
<dbReference type="InterPro" id="IPR019734">
    <property type="entry name" value="TPR_rpt"/>
</dbReference>
<evidence type="ECO:0000313" key="7">
    <source>
        <dbReference type="Proteomes" id="UP000642094"/>
    </source>
</evidence>
<dbReference type="PANTHER" id="PTHR45954">
    <property type="entry name" value="LD33695P"/>
    <property type="match status" value="1"/>
</dbReference>
<keyword evidence="7" id="KW-1185">Reference proteome</keyword>
<dbReference type="Gene3D" id="1.25.40.10">
    <property type="entry name" value="Tetratricopeptide repeat domain"/>
    <property type="match status" value="4"/>
</dbReference>
<evidence type="ECO:0000256" key="4">
    <source>
        <dbReference type="PROSITE-ProRule" id="PRU00339"/>
    </source>
</evidence>
<name>A0ABR7ZRL0_9CYAN</name>